<evidence type="ECO:0000256" key="1">
    <source>
        <dbReference type="SAM" id="SignalP"/>
    </source>
</evidence>
<keyword evidence="1" id="KW-0732">Signal</keyword>
<organism evidence="3 4">
    <name type="scientific">Algoriphagus iocasae</name>
    <dbReference type="NCBI Taxonomy" id="1836499"/>
    <lineage>
        <taxon>Bacteria</taxon>
        <taxon>Pseudomonadati</taxon>
        <taxon>Bacteroidota</taxon>
        <taxon>Cytophagia</taxon>
        <taxon>Cytophagales</taxon>
        <taxon>Cyclobacteriaceae</taxon>
        <taxon>Algoriphagus</taxon>
    </lineage>
</organism>
<dbReference type="Pfam" id="PF12969">
    <property type="entry name" value="DUF3857"/>
    <property type="match status" value="1"/>
</dbReference>
<evidence type="ECO:0000313" key="4">
    <source>
        <dbReference type="Proteomes" id="UP000588604"/>
    </source>
</evidence>
<feature type="signal peptide" evidence="1">
    <location>
        <begin position="1"/>
        <end position="18"/>
    </location>
</feature>
<dbReference type="Gene3D" id="2.60.40.3140">
    <property type="match status" value="1"/>
</dbReference>
<proteinExistence type="predicted"/>
<dbReference type="AlphaFoldDB" id="A0A841MX49"/>
<name>A0A841MX49_9BACT</name>
<dbReference type="InterPro" id="IPR024618">
    <property type="entry name" value="DUF3857"/>
</dbReference>
<dbReference type="EMBL" id="JACIJO010000002">
    <property type="protein sequence ID" value="MBB6326591.1"/>
    <property type="molecule type" value="Genomic_DNA"/>
</dbReference>
<sequence>MKKVFTIIFLFFTSVTFAQNVKMGKFSEEEIAIKQVSYEPDAGAVVLWEEGESQFFSDLLETTYLFRVKILTDAGKEHADVRVRYYLGDNKTENISSVKAQITNFNGDDAETIKLGKENIFDVDLGDGLREMRITFPNVQVGSILEYTYKKADKNLTFLDGWTFQNSIPTLGSQYQIKMIPNLDYKMITQGYNLINNAEISNEYGMYKWTLRNLFSLKEEPFMKNYRDYIERIEFQLSQYQTNTDNMGLQWKDMLNTWELLGDELISTYREKGFYRNNPIEKELMDTDISGSTQMEIAEKAYYYVRDNFTAEGEDFIYADQQINQLLKTRIGSPQELSLLLMGILKSQGISCDPILIGSKGNGRTNIVPFPFLTQFDEILLRTELDGKIQYLDLSDKDAPFGYVDLDKHVLAGLYLVQGKSAIIPLEFKHNSNKVFYSEVNLEGSDLVMSNTLRHYYYEGLDWNKSVSSLEKQKEPLEKLFSQNSETTVIKDVEVENSLIEKNYVSTNFKIVLESAGDQDMIVFNPIKYSSFSKNPFTQEYRIFPVDFEYAFTETSNVNIKIPEGYELDDYPEETVMTIEGNSIVFSYSAKPMNGVLVIGAKMMVKNPLISAAQYADLKYLMESVASKLNEPVVLKKKANP</sequence>
<evidence type="ECO:0000259" key="2">
    <source>
        <dbReference type="Pfam" id="PF12969"/>
    </source>
</evidence>
<comment type="caution">
    <text evidence="3">The sequence shown here is derived from an EMBL/GenBank/DDBJ whole genome shotgun (WGS) entry which is preliminary data.</text>
</comment>
<gene>
    <name evidence="3" type="ORF">FHS59_002219</name>
</gene>
<feature type="chain" id="PRO_5032816102" description="DUF3857 domain-containing protein" evidence="1">
    <location>
        <begin position="19"/>
        <end position="641"/>
    </location>
</feature>
<reference evidence="3 4" key="1">
    <citation type="submission" date="2020-08" db="EMBL/GenBank/DDBJ databases">
        <title>Genomic Encyclopedia of Type Strains, Phase IV (KMG-IV): sequencing the most valuable type-strain genomes for metagenomic binning, comparative biology and taxonomic classification.</title>
        <authorList>
            <person name="Goeker M."/>
        </authorList>
    </citation>
    <scope>NUCLEOTIDE SEQUENCE [LARGE SCALE GENOMIC DNA]</scope>
    <source>
        <strain evidence="3 4">DSM 102044</strain>
    </source>
</reference>
<dbReference type="RefSeq" id="WP_184495186.1">
    <property type="nucleotide sequence ID" value="NZ_JACIJO010000002.1"/>
</dbReference>
<dbReference type="Proteomes" id="UP000588604">
    <property type="component" value="Unassembled WGS sequence"/>
</dbReference>
<protein>
    <recommendedName>
        <fullName evidence="2">DUF3857 domain-containing protein</fullName>
    </recommendedName>
</protein>
<accession>A0A841MX49</accession>
<feature type="domain" description="DUF3857" evidence="2">
    <location>
        <begin position="61"/>
        <end position="214"/>
    </location>
</feature>
<dbReference type="Gene3D" id="3.10.620.30">
    <property type="match status" value="1"/>
</dbReference>
<evidence type="ECO:0000313" key="3">
    <source>
        <dbReference type="EMBL" id="MBB6326591.1"/>
    </source>
</evidence>
<keyword evidence="4" id="KW-1185">Reference proteome</keyword>
<dbReference type="Gene3D" id="2.60.120.1130">
    <property type="match status" value="1"/>
</dbReference>